<evidence type="ECO:0000313" key="3">
    <source>
        <dbReference type="Proteomes" id="UP000824988"/>
    </source>
</evidence>
<reference evidence="2" key="1">
    <citation type="submission" date="2019-06" db="EMBL/GenBank/DDBJ databases">
        <title>Complete genome sequence of Methylogaea oryzae strain JCM16910.</title>
        <authorList>
            <person name="Asakawa S."/>
        </authorList>
    </citation>
    <scope>NUCLEOTIDE SEQUENCE</scope>
    <source>
        <strain evidence="2">E10</strain>
    </source>
</reference>
<evidence type="ECO:0000256" key="1">
    <source>
        <dbReference type="SAM" id="MobiDB-lite"/>
    </source>
</evidence>
<protein>
    <submittedName>
        <fullName evidence="2">Cytochrome c</fullName>
    </submittedName>
</protein>
<proteinExistence type="predicted"/>
<dbReference type="KEGG" id="moz:MoryE10_07200"/>
<organism evidence="2 3">
    <name type="scientific">Methylogaea oryzae</name>
    <dbReference type="NCBI Taxonomy" id="1295382"/>
    <lineage>
        <taxon>Bacteria</taxon>
        <taxon>Pseudomonadati</taxon>
        <taxon>Pseudomonadota</taxon>
        <taxon>Gammaproteobacteria</taxon>
        <taxon>Methylococcales</taxon>
        <taxon>Methylococcaceae</taxon>
        <taxon>Methylogaea</taxon>
    </lineage>
</organism>
<sequence>MWVALGARRPLGFMGLLWVGLAGLMMAGETQALPSFARQTGSACSACHVQSFGPGLTPYGRQFKLNGYTWSNGESNLPPVSALIEGSFTNTKRDNPAIVSSQQPDKNSSLHNRGYNANNNFALDQASLFYGGKVYGKAGAFVQMTYDGVQDRLALDNTDIRVADQATLWGQDLVYGVSFNNNPSVQDLWNTTTAWGYPYASSRLANTPGAAPIIGSFGGQLGGASLYTMINDLVFLEAGAYGSFSKNAQKSMGNYDPRTVDGGAPYWRVALQKDWNGHYFSVGQFGFRANVFPDPLNHTNTDRYTDLGVDATYQYLANMDHIFELKGSYIRESQNLAATQSAGGAAKSNQQLNAAALNASYTYQQTYGVTFGYNRIGGTKDTVLYENNISNKPASEYFTAEASYVPFGKHNSTAAPWLNLRFAVQYVAYNKFNGGDRNVDPSGVATRASDNNTLYLNTSLSF</sequence>
<accession>A0A8D4VP54</accession>
<dbReference type="Proteomes" id="UP000824988">
    <property type="component" value="Chromosome"/>
</dbReference>
<keyword evidence="3" id="KW-1185">Reference proteome</keyword>
<feature type="compositionally biased region" description="Polar residues" evidence="1">
    <location>
        <begin position="98"/>
        <end position="113"/>
    </location>
</feature>
<dbReference type="RefSeq" id="WP_246598945.1">
    <property type="nucleotide sequence ID" value="NZ_AP019782.1"/>
</dbReference>
<evidence type="ECO:0000313" key="2">
    <source>
        <dbReference type="EMBL" id="BBL70114.1"/>
    </source>
</evidence>
<gene>
    <name evidence="2" type="ORF">MoryE10_07200</name>
</gene>
<dbReference type="AlphaFoldDB" id="A0A8D4VP54"/>
<feature type="region of interest" description="Disordered" evidence="1">
    <location>
        <begin position="93"/>
        <end position="113"/>
    </location>
</feature>
<name>A0A8D4VP54_9GAMM</name>
<dbReference type="EMBL" id="AP019782">
    <property type="protein sequence ID" value="BBL70114.1"/>
    <property type="molecule type" value="Genomic_DNA"/>
</dbReference>